<reference evidence="1 2" key="1">
    <citation type="journal article" date="2011" name="Plasmid">
        <title>Streptomyces turgidiscabies Car8 contains a modular pathogenicity island that shares virulence genes with other actinobacterial plant pathogens.</title>
        <authorList>
            <person name="Huguet-Tapia J.C."/>
            <person name="Badger J.H."/>
            <person name="Loria R."/>
            <person name="Pettis G.S."/>
        </authorList>
    </citation>
    <scope>NUCLEOTIDE SEQUENCE [LARGE SCALE GENOMIC DNA]</scope>
    <source>
        <strain evidence="1 2">Car8</strain>
    </source>
</reference>
<comment type="caution">
    <text evidence="1">The sequence shown here is derived from an EMBL/GenBank/DDBJ whole genome shotgun (WGS) entry which is preliminary data.</text>
</comment>
<dbReference type="Proteomes" id="UP000010931">
    <property type="component" value="Unassembled WGS sequence"/>
</dbReference>
<gene>
    <name evidence="1" type="ORF">STRTUCAR8_03674</name>
</gene>
<evidence type="ECO:0000313" key="2">
    <source>
        <dbReference type="Proteomes" id="UP000010931"/>
    </source>
</evidence>
<keyword evidence="2" id="KW-1185">Reference proteome</keyword>
<sequence length="66" mass="7148">MPKINWTLPVVDAVSVGHGASLRIAAPQQSAYLVQQLMSSVEEGKVVLFGTVHYLPQLPPQPPQDL</sequence>
<evidence type="ECO:0000313" key="1">
    <source>
        <dbReference type="EMBL" id="ELP61522.1"/>
    </source>
</evidence>
<dbReference type="EMBL" id="AEJB01000681">
    <property type="protein sequence ID" value="ELP61522.1"/>
    <property type="molecule type" value="Genomic_DNA"/>
</dbReference>
<dbReference type="AlphaFoldDB" id="L7ER75"/>
<organism evidence="1 2">
    <name type="scientific">Streptomyces turgidiscabies (strain Car8)</name>
    <dbReference type="NCBI Taxonomy" id="698760"/>
    <lineage>
        <taxon>Bacteria</taxon>
        <taxon>Bacillati</taxon>
        <taxon>Actinomycetota</taxon>
        <taxon>Actinomycetes</taxon>
        <taxon>Kitasatosporales</taxon>
        <taxon>Streptomycetaceae</taxon>
        <taxon>Streptomyces</taxon>
    </lineage>
</organism>
<proteinExistence type="predicted"/>
<protein>
    <submittedName>
        <fullName evidence="1">Uncharacterized protein</fullName>
    </submittedName>
</protein>
<accession>L7ER75</accession>
<name>L7ER75_STRT8</name>